<comment type="catalytic activity">
    <reaction evidence="13">
        <text>L-threonyl-[protein] + ATP = O-phospho-L-threonyl-[protein] + ADP + H(+)</text>
        <dbReference type="Rhea" id="RHEA:46608"/>
        <dbReference type="Rhea" id="RHEA-COMP:11060"/>
        <dbReference type="Rhea" id="RHEA-COMP:11605"/>
        <dbReference type="ChEBI" id="CHEBI:15378"/>
        <dbReference type="ChEBI" id="CHEBI:30013"/>
        <dbReference type="ChEBI" id="CHEBI:30616"/>
        <dbReference type="ChEBI" id="CHEBI:61977"/>
        <dbReference type="ChEBI" id="CHEBI:456216"/>
        <dbReference type="EC" id="2.7.11.1"/>
    </reaction>
</comment>
<evidence type="ECO:0000259" key="18">
    <source>
        <dbReference type="PROSITE" id="PS50222"/>
    </source>
</evidence>
<feature type="binding site" evidence="15">
    <location>
        <position position="52"/>
    </location>
    <ligand>
        <name>ATP</name>
        <dbReference type="ChEBI" id="CHEBI:30616"/>
    </ligand>
</feature>
<evidence type="ECO:0000256" key="1">
    <source>
        <dbReference type="ARBA" id="ARBA00001946"/>
    </source>
</evidence>
<dbReference type="InterPro" id="IPR000719">
    <property type="entry name" value="Prot_kinase_dom"/>
</dbReference>
<dbReference type="PROSITE" id="PS00108">
    <property type="entry name" value="PROTEIN_KINASE_ST"/>
    <property type="match status" value="1"/>
</dbReference>
<comment type="similarity">
    <text evidence="12">Belongs to the protein kinase superfamily. Ser/Thr protein kinase family. CDPK subfamily.</text>
</comment>
<protein>
    <recommendedName>
        <fullName evidence="3">non-specific serine/threonine protein kinase</fullName>
        <ecNumber evidence="3">2.7.11.1</ecNumber>
    </recommendedName>
</protein>
<feature type="domain" description="Protein kinase" evidence="17">
    <location>
        <begin position="23"/>
        <end position="277"/>
    </location>
</feature>
<dbReference type="EC" id="2.7.11.1" evidence="3"/>
<dbReference type="GO" id="GO:0004674">
    <property type="term" value="F:protein serine/threonine kinase activity"/>
    <property type="evidence" value="ECO:0007669"/>
    <property type="project" value="UniProtKB-KW"/>
</dbReference>
<dbReference type="InterPro" id="IPR017441">
    <property type="entry name" value="Protein_kinase_ATP_BS"/>
</dbReference>
<evidence type="ECO:0000256" key="10">
    <source>
        <dbReference type="ARBA" id="ARBA00022837"/>
    </source>
</evidence>
<dbReference type="PROSITE" id="PS50011">
    <property type="entry name" value="PROTEIN_KINASE_DOM"/>
    <property type="match status" value="1"/>
</dbReference>
<dbReference type="InterPro" id="IPR011009">
    <property type="entry name" value="Kinase-like_dom_sf"/>
</dbReference>
<evidence type="ECO:0000256" key="9">
    <source>
        <dbReference type="ARBA" id="ARBA00022777"/>
    </source>
</evidence>
<keyword evidence="4 16" id="KW-0723">Serine/threonine-protein kinase</keyword>
<feature type="domain" description="EF-hand" evidence="18">
    <location>
        <begin position="320"/>
        <end position="355"/>
    </location>
</feature>
<evidence type="ECO:0000256" key="11">
    <source>
        <dbReference type="ARBA" id="ARBA00022840"/>
    </source>
</evidence>
<feature type="domain" description="EF-hand" evidence="18">
    <location>
        <begin position="356"/>
        <end position="391"/>
    </location>
</feature>
<accession>A0AAU9IV95</accession>
<reference evidence="19" key="1">
    <citation type="submission" date="2021-09" db="EMBL/GenBank/DDBJ databases">
        <authorList>
            <consortium name="AG Swart"/>
            <person name="Singh M."/>
            <person name="Singh A."/>
            <person name="Seah K."/>
            <person name="Emmerich C."/>
        </authorList>
    </citation>
    <scope>NUCLEOTIDE SEQUENCE</scope>
    <source>
        <strain evidence="19">ATCC30299</strain>
    </source>
</reference>
<dbReference type="Pfam" id="PF13499">
    <property type="entry name" value="EF-hand_7"/>
    <property type="match status" value="2"/>
</dbReference>
<keyword evidence="20" id="KW-1185">Reference proteome</keyword>
<dbReference type="FunFam" id="3.30.200.20:FF:000315">
    <property type="entry name" value="Calcium-dependent protein kinase 3"/>
    <property type="match status" value="1"/>
</dbReference>
<dbReference type="SMART" id="SM00220">
    <property type="entry name" value="S_TKc"/>
    <property type="match status" value="1"/>
</dbReference>
<gene>
    <name evidence="19" type="ORF">BSTOLATCC_MIC17649</name>
</gene>
<evidence type="ECO:0000256" key="12">
    <source>
        <dbReference type="ARBA" id="ARBA00024334"/>
    </source>
</evidence>
<evidence type="ECO:0000256" key="16">
    <source>
        <dbReference type="RuleBase" id="RU000304"/>
    </source>
</evidence>
<dbReference type="Gene3D" id="1.10.510.10">
    <property type="entry name" value="Transferase(Phosphotransferase) domain 1"/>
    <property type="match status" value="1"/>
</dbReference>
<evidence type="ECO:0000259" key="17">
    <source>
        <dbReference type="PROSITE" id="PS50011"/>
    </source>
</evidence>
<keyword evidence="5" id="KW-0808">Transferase</keyword>
<feature type="domain" description="EF-hand" evidence="18">
    <location>
        <begin position="430"/>
        <end position="462"/>
    </location>
</feature>
<dbReference type="PANTHER" id="PTHR24349">
    <property type="entry name" value="SERINE/THREONINE-PROTEIN KINASE"/>
    <property type="match status" value="1"/>
</dbReference>
<name>A0AAU9IV95_9CILI</name>
<keyword evidence="11 15" id="KW-0067">ATP-binding</keyword>
<evidence type="ECO:0000256" key="14">
    <source>
        <dbReference type="ARBA" id="ARBA00048679"/>
    </source>
</evidence>
<dbReference type="Pfam" id="PF00069">
    <property type="entry name" value="Pkinase"/>
    <property type="match status" value="1"/>
</dbReference>
<evidence type="ECO:0000256" key="6">
    <source>
        <dbReference type="ARBA" id="ARBA00022723"/>
    </source>
</evidence>
<dbReference type="Gene3D" id="3.30.200.20">
    <property type="entry name" value="Phosphorylase Kinase, domain 1"/>
    <property type="match status" value="1"/>
</dbReference>
<evidence type="ECO:0000256" key="5">
    <source>
        <dbReference type="ARBA" id="ARBA00022679"/>
    </source>
</evidence>
<dbReference type="InterPro" id="IPR050205">
    <property type="entry name" value="CDPK_Ser/Thr_kinases"/>
</dbReference>
<organism evidence="19 20">
    <name type="scientific">Blepharisma stoltei</name>
    <dbReference type="NCBI Taxonomy" id="1481888"/>
    <lineage>
        <taxon>Eukaryota</taxon>
        <taxon>Sar</taxon>
        <taxon>Alveolata</taxon>
        <taxon>Ciliophora</taxon>
        <taxon>Postciliodesmatophora</taxon>
        <taxon>Heterotrichea</taxon>
        <taxon>Heterotrichida</taxon>
        <taxon>Blepharismidae</taxon>
        <taxon>Blepharisma</taxon>
    </lineage>
</organism>
<evidence type="ECO:0000256" key="4">
    <source>
        <dbReference type="ARBA" id="ARBA00022527"/>
    </source>
</evidence>
<dbReference type="PROSITE" id="PS00107">
    <property type="entry name" value="PROTEIN_KINASE_ATP"/>
    <property type="match status" value="1"/>
</dbReference>
<dbReference type="GO" id="GO:0005509">
    <property type="term" value="F:calcium ion binding"/>
    <property type="evidence" value="ECO:0007669"/>
    <property type="project" value="InterPro"/>
</dbReference>
<dbReference type="CDD" id="cd00051">
    <property type="entry name" value="EFh"/>
    <property type="match status" value="1"/>
</dbReference>
<comment type="caution">
    <text evidence="19">The sequence shown here is derived from an EMBL/GenBank/DDBJ whole genome shotgun (WGS) entry which is preliminary data.</text>
</comment>
<proteinExistence type="inferred from homology"/>
<evidence type="ECO:0000256" key="3">
    <source>
        <dbReference type="ARBA" id="ARBA00012513"/>
    </source>
</evidence>
<keyword evidence="6" id="KW-0479">Metal-binding</keyword>
<dbReference type="EMBL" id="CAJZBQ010000017">
    <property type="protein sequence ID" value="CAG9317023.1"/>
    <property type="molecule type" value="Genomic_DNA"/>
</dbReference>
<evidence type="ECO:0000256" key="7">
    <source>
        <dbReference type="ARBA" id="ARBA00022737"/>
    </source>
</evidence>
<dbReference type="SMART" id="SM00054">
    <property type="entry name" value="EFh"/>
    <property type="match status" value="4"/>
</dbReference>
<comment type="subunit">
    <text evidence="2">Monomer.</text>
</comment>
<dbReference type="SUPFAM" id="SSF56112">
    <property type="entry name" value="Protein kinase-like (PK-like)"/>
    <property type="match status" value="1"/>
</dbReference>
<evidence type="ECO:0000256" key="8">
    <source>
        <dbReference type="ARBA" id="ARBA00022741"/>
    </source>
</evidence>
<evidence type="ECO:0000256" key="2">
    <source>
        <dbReference type="ARBA" id="ARBA00011245"/>
    </source>
</evidence>
<evidence type="ECO:0000256" key="13">
    <source>
        <dbReference type="ARBA" id="ARBA00047899"/>
    </source>
</evidence>
<comment type="cofactor">
    <cofactor evidence="1">
        <name>Mg(2+)</name>
        <dbReference type="ChEBI" id="CHEBI:18420"/>
    </cofactor>
</comment>
<dbReference type="PROSITE" id="PS50222">
    <property type="entry name" value="EF_HAND_2"/>
    <property type="match status" value="4"/>
</dbReference>
<dbReference type="Proteomes" id="UP001162131">
    <property type="component" value="Unassembled WGS sequence"/>
</dbReference>
<evidence type="ECO:0000256" key="15">
    <source>
        <dbReference type="PROSITE-ProRule" id="PRU10141"/>
    </source>
</evidence>
<feature type="domain" description="EF-hand" evidence="18">
    <location>
        <begin position="392"/>
        <end position="427"/>
    </location>
</feature>
<dbReference type="InterPro" id="IPR018247">
    <property type="entry name" value="EF_Hand_1_Ca_BS"/>
</dbReference>
<keyword evidence="7" id="KW-0677">Repeat</keyword>
<dbReference type="CDD" id="cd05117">
    <property type="entry name" value="STKc_CAMK"/>
    <property type="match status" value="1"/>
</dbReference>
<dbReference type="FunFam" id="1.10.238.10:FF:000001">
    <property type="entry name" value="Calmodulin 1"/>
    <property type="match status" value="1"/>
</dbReference>
<dbReference type="PROSITE" id="PS00018">
    <property type="entry name" value="EF_HAND_1"/>
    <property type="match status" value="3"/>
</dbReference>
<dbReference type="Gene3D" id="1.10.238.10">
    <property type="entry name" value="EF-hand"/>
    <property type="match status" value="2"/>
</dbReference>
<keyword evidence="9" id="KW-0418">Kinase</keyword>
<dbReference type="GO" id="GO:0005524">
    <property type="term" value="F:ATP binding"/>
    <property type="evidence" value="ECO:0007669"/>
    <property type="project" value="UniProtKB-UniRule"/>
</dbReference>
<evidence type="ECO:0000313" key="20">
    <source>
        <dbReference type="Proteomes" id="UP001162131"/>
    </source>
</evidence>
<dbReference type="InterPro" id="IPR002048">
    <property type="entry name" value="EF_hand_dom"/>
</dbReference>
<sequence>MSQIVIKKQWLVSSRTVDIMTCYSFEKEIGSGAYGKVFQAKDINSGILRAVKVIQKNRVKDYGTFCNEINILKTLDHPNVVNVIETFETGRLCFLVLELCQGGELFTRITALRILSERQAALIMKNLFSAIMYCHDNSICHRDIKPENCLFVDTNTESELKLIDFGISKMLTEVEVMHAIDGTPYYMAPEILTGSYTKQVDCWSLGVILYIMLGGSPPFNGKDNQEIMMNVYNGYWSFRPKAFATVSDHAKDLIARLLVKDPDIRWTAKQAYHHPWIQGLAPTPQYPLVPEVFDGIQSFSHAQKLKRVTLTFIASKLSEKDIENLKKIFKSLNISGDGTITRAELHQGMRMSGVDIDSNTLETTFSILDSNRNGKIDYTEFLAACLYNQSTLDQGLLKTAFQHFDHDRSGFITNDELKEVLTGGDVSVLISDNDIQEIMRETDRNGDGRIDYMEFLAMMNRV</sequence>
<evidence type="ECO:0000313" key="19">
    <source>
        <dbReference type="EMBL" id="CAG9317023.1"/>
    </source>
</evidence>
<comment type="catalytic activity">
    <reaction evidence="14">
        <text>L-seryl-[protein] + ATP = O-phospho-L-seryl-[protein] + ADP + H(+)</text>
        <dbReference type="Rhea" id="RHEA:17989"/>
        <dbReference type="Rhea" id="RHEA-COMP:9863"/>
        <dbReference type="Rhea" id="RHEA-COMP:11604"/>
        <dbReference type="ChEBI" id="CHEBI:15378"/>
        <dbReference type="ChEBI" id="CHEBI:29999"/>
        <dbReference type="ChEBI" id="CHEBI:30616"/>
        <dbReference type="ChEBI" id="CHEBI:83421"/>
        <dbReference type="ChEBI" id="CHEBI:456216"/>
        <dbReference type="EC" id="2.7.11.1"/>
    </reaction>
</comment>
<dbReference type="AlphaFoldDB" id="A0AAU9IV95"/>
<dbReference type="InterPro" id="IPR008271">
    <property type="entry name" value="Ser/Thr_kinase_AS"/>
</dbReference>
<keyword evidence="8 15" id="KW-0547">Nucleotide-binding</keyword>
<dbReference type="FunFam" id="1.10.510.10:FF:000571">
    <property type="entry name" value="Maternal embryonic leucine zipper kinase"/>
    <property type="match status" value="1"/>
</dbReference>
<dbReference type="SUPFAM" id="SSF47473">
    <property type="entry name" value="EF-hand"/>
    <property type="match status" value="1"/>
</dbReference>
<keyword evidence="10" id="KW-0106">Calcium</keyword>
<dbReference type="InterPro" id="IPR011992">
    <property type="entry name" value="EF-hand-dom_pair"/>
</dbReference>